<organism evidence="1 2">
    <name type="scientific">Floridaenema aerugineum BLCC-F46</name>
    <dbReference type="NCBI Taxonomy" id="3153654"/>
    <lineage>
        <taxon>Bacteria</taxon>
        <taxon>Bacillati</taxon>
        <taxon>Cyanobacteriota</taxon>
        <taxon>Cyanophyceae</taxon>
        <taxon>Oscillatoriophycideae</taxon>
        <taxon>Aerosakkonematales</taxon>
        <taxon>Aerosakkonemataceae</taxon>
        <taxon>Floridanema</taxon>
        <taxon>Floridanema aerugineum</taxon>
    </lineage>
</organism>
<keyword evidence="2" id="KW-1185">Reference proteome</keyword>
<gene>
    <name evidence="1" type="ORF">ACE1CC_11430</name>
</gene>
<sequence>MSIKIKLMADYGCDPLWWEDDDKVGNIDPTILNLSPDTIKRLDKWVEEYEAFLNLDEPNHSEVSVIYNAEEAFEQEGINLWKQLRKELAPNYEVLYFSESLRKIVSNPNELEAAL</sequence>
<accession>A0ABV4X3Y8</accession>
<dbReference type="RefSeq" id="WP_413270584.1">
    <property type="nucleotide sequence ID" value="NZ_JBHFNQ010000090.1"/>
</dbReference>
<proteinExistence type="predicted"/>
<dbReference type="EMBL" id="JBHFNQ010000090">
    <property type="protein sequence ID" value="MFB2877485.1"/>
    <property type="molecule type" value="Genomic_DNA"/>
</dbReference>
<evidence type="ECO:0000313" key="1">
    <source>
        <dbReference type="EMBL" id="MFB2877485.1"/>
    </source>
</evidence>
<protein>
    <submittedName>
        <fullName evidence="1">Uncharacterized protein</fullName>
    </submittedName>
</protein>
<name>A0ABV4X3Y8_9CYAN</name>
<reference evidence="1 2" key="1">
    <citation type="submission" date="2024-09" db="EMBL/GenBank/DDBJ databases">
        <title>Floridaenema gen nov. (Aerosakkonemataceae, Aerosakkonematales ord. nov., Cyanobacteria) from benthic tropical and subtropical fresh waters, with the description of four new species.</title>
        <authorList>
            <person name="Moretto J.A."/>
            <person name="Berthold D.E."/>
            <person name="Lefler F.W."/>
            <person name="Huang I.-S."/>
            <person name="Laughinghouse H. IV."/>
        </authorList>
    </citation>
    <scope>NUCLEOTIDE SEQUENCE [LARGE SCALE GENOMIC DNA]</scope>
    <source>
        <strain evidence="1 2">BLCC-F46</strain>
    </source>
</reference>
<evidence type="ECO:0000313" key="2">
    <source>
        <dbReference type="Proteomes" id="UP001576774"/>
    </source>
</evidence>
<comment type="caution">
    <text evidence="1">The sequence shown here is derived from an EMBL/GenBank/DDBJ whole genome shotgun (WGS) entry which is preliminary data.</text>
</comment>
<dbReference type="Proteomes" id="UP001576774">
    <property type="component" value="Unassembled WGS sequence"/>
</dbReference>